<sequence>MASYVRLLLLSSLFGSLAAAAPMENRIFRRTSAADLVGQIMPGSLSCSSAQFADECRTNVQAAPYLIQAMQQYGLNTAGQIAAVLAVVGYESGDLAYKHNVSPGRPGQGTSNMQMATYNALYAASISALSSGVAAANGDVSAILSLVTADEYNFGSGPWFLTTQCSSDVVSELRTGTDAAFSAYMACIGVDATDSGRLAYWNRAKTAFGF</sequence>
<dbReference type="eggNOG" id="ENOG502SPR5">
    <property type="taxonomic scope" value="Eukaryota"/>
</dbReference>
<dbReference type="EMBL" id="GL629735">
    <property type="protein sequence ID" value="EFX05389.1"/>
    <property type="molecule type" value="Genomic_DNA"/>
</dbReference>
<dbReference type="RefSeq" id="XP_014174871.1">
    <property type="nucleotide sequence ID" value="XM_014319396.1"/>
</dbReference>
<dbReference type="InParanoid" id="F0X9A9"/>
<keyword evidence="1" id="KW-0732">Signal</keyword>
<protein>
    <submittedName>
        <fullName evidence="2">Uncharacterized protein</fullName>
    </submittedName>
</protein>
<name>F0X9A9_GROCL</name>
<evidence type="ECO:0000313" key="2">
    <source>
        <dbReference type="EMBL" id="EFX05389.1"/>
    </source>
</evidence>
<keyword evidence="3" id="KW-1185">Reference proteome</keyword>
<proteinExistence type="predicted"/>
<dbReference type="HOGENOM" id="CLU_071125_1_0_1"/>
<dbReference type="AlphaFoldDB" id="F0X9A9"/>
<dbReference type="Proteomes" id="UP000007796">
    <property type="component" value="Unassembled WGS sequence"/>
</dbReference>
<dbReference type="OrthoDB" id="2349272at2759"/>
<feature type="signal peptide" evidence="1">
    <location>
        <begin position="1"/>
        <end position="20"/>
    </location>
</feature>
<organism evidence="3">
    <name type="scientific">Grosmannia clavigera (strain kw1407 / UAMH 11150)</name>
    <name type="common">Blue stain fungus</name>
    <name type="synonym">Graphiocladiella clavigera</name>
    <dbReference type="NCBI Taxonomy" id="655863"/>
    <lineage>
        <taxon>Eukaryota</taxon>
        <taxon>Fungi</taxon>
        <taxon>Dikarya</taxon>
        <taxon>Ascomycota</taxon>
        <taxon>Pezizomycotina</taxon>
        <taxon>Sordariomycetes</taxon>
        <taxon>Sordariomycetidae</taxon>
        <taxon>Ophiostomatales</taxon>
        <taxon>Ophiostomataceae</taxon>
        <taxon>Leptographium</taxon>
    </lineage>
</organism>
<dbReference type="STRING" id="655863.F0X9A9"/>
<reference evidence="2 3" key="1">
    <citation type="journal article" date="2011" name="Proc. Natl. Acad. Sci. U.S.A.">
        <title>Genome and transcriptome analyses of the mountain pine beetle-fungal symbiont Grosmannia clavigera, a lodgepole pine pathogen.</title>
        <authorList>
            <person name="DiGuistini S."/>
            <person name="Wang Y."/>
            <person name="Liao N.Y."/>
            <person name="Taylor G."/>
            <person name="Tanguay P."/>
            <person name="Feau N."/>
            <person name="Henrissat B."/>
            <person name="Chan S.K."/>
            <person name="Hesse-Orce U."/>
            <person name="Alamouti S.M."/>
            <person name="Tsui C.K.M."/>
            <person name="Docking R.T."/>
            <person name="Levasseur A."/>
            <person name="Haridas S."/>
            <person name="Robertson G."/>
            <person name="Birol I."/>
            <person name="Holt R.A."/>
            <person name="Marra M.A."/>
            <person name="Hamelin R.C."/>
            <person name="Hirst M."/>
            <person name="Jones S.J.M."/>
            <person name="Bohlmann J."/>
            <person name="Breuil C."/>
        </authorList>
    </citation>
    <scope>NUCLEOTIDE SEQUENCE [LARGE SCALE GENOMIC DNA]</scope>
    <source>
        <strain evidence="3">kw1407 / UAMH 11150</strain>
    </source>
</reference>
<evidence type="ECO:0000256" key="1">
    <source>
        <dbReference type="SAM" id="SignalP"/>
    </source>
</evidence>
<feature type="chain" id="PRO_5003260297" evidence="1">
    <location>
        <begin position="21"/>
        <end position="210"/>
    </location>
</feature>
<evidence type="ECO:0000313" key="3">
    <source>
        <dbReference type="Proteomes" id="UP000007796"/>
    </source>
</evidence>
<dbReference type="GeneID" id="25976560"/>
<accession>F0X9A9</accession>
<gene>
    <name evidence="2" type="ORF">CMQ_3458</name>
</gene>